<dbReference type="RefSeq" id="XP_030976267.1">
    <property type="nucleotide sequence ID" value="XM_031132254.1"/>
</dbReference>
<keyword evidence="1" id="KW-1185">Reference proteome</keyword>
<reference evidence="2" key="3">
    <citation type="submission" date="2025-08" db="UniProtKB">
        <authorList>
            <consortium name="RefSeq"/>
        </authorList>
    </citation>
    <scope>IDENTIFICATION</scope>
    <source>
        <strain evidence="2">NI907</strain>
    </source>
</reference>
<accession>A0A6P8AMY8</accession>
<reference evidence="2" key="2">
    <citation type="submission" date="2019-10" db="EMBL/GenBank/DDBJ databases">
        <authorList>
            <consortium name="NCBI Genome Project"/>
        </authorList>
    </citation>
    <scope>NUCLEOTIDE SEQUENCE</scope>
    <source>
        <strain evidence="2">NI907</strain>
    </source>
</reference>
<dbReference type="AlphaFoldDB" id="A0A6P8AMY8"/>
<dbReference type="GeneID" id="41967159"/>
<gene>
    <name evidence="2" type="ORF">PgNI_12301</name>
</gene>
<dbReference type="KEGG" id="pgri:PgNI_12301"/>
<evidence type="ECO:0000313" key="1">
    <source>
        <dbReference type="Proteomes" id="UP000515153"/>
    </source>
</evidence>
<reference evidence="2" key="1">
    <citation type="journal article" date="2019" name="Mol. Biol. Evol.">
        <title>Blast fungal genomes show frequent chromosomal changes, gene gains and losses, and effector gene turnover.</title>
        <authorList>
            <person name="Gomez Luciano L.B."/>
            <person name="Jason Tsai I."/>
            <person name="Chuma I."/>
            <person name="Tosa Y."/>
            <person name="Chen Y.H."/>
            <person name="Li J.Y."/>
            <person name="Li M.Y."/>
            <person name="Jade Lu M.Y."/>
            <person name="Nakayashiki H."/>
            <person name="Li W.H."/>
        </authorList>
    </citation>
    <scope>NUCLEOTIDE SEQUENCE</scope>
    <source>
        <strain evidence="2">NI907</strain>
    </source>
</reference>
<evidence type="ECO:0000313" key="2">
    <source>
        <dbReference type="RefSeq" id="XP_030976267.1"/>
    </source>
</evidence>
<protein>
    <submittedName>
        <fullName evidence="2">Uncharacterized protein</fullName>
    </submittedName>
</protein>
<sequence length="85" mass="9579">MYQIGFNLFYCLKCAVTTGHSIVVKCTESETLKHGPDLRKDKRHQAREKASTKLKYLSKVNDNPVTNATVQADAVTWSVCALLRH</sequence>
<dbReference type="Proteomes" id="UP000515153">
    <property type="component" value="Unplaced"/>
</dbReference>
<name>A0A6P8AMY8_PYRGI</name>
<organism evidence="1 2">
    <name type="scientific">Pyricularia grisea</name>
    <name type="common">Crabgrass-specific blast fungus</name>
    <name type="synonym">Magnaporthe grisea</name>
    <dbReference type="NCBI Taxonomy" id="148305"/>
    <lineage>
        <taxon>Eukaryota</taxon>
        <taxon>Fungi</taxon>
        <taxon>Dikarya</taxon>
        <taxon>Ascomycota</taxon>
        <taxon>Pezizomycotina</taxon>
        <taxon>Sordariomycetes</taxon>
        <taxon>Sordariomycetidae</taxon>
        <taxon>Magnaporthales</taxon>
        <taxon>Pyriculariaceae</taxon>
        <taxon>Pyricularia</taxon>
    </lineage>
</organism>
<proteinExistence type="predicted"/>